<accession>A0A9E9C2V7</accession>
<dbReference type="EMBL" id="CP113797">
    <property type="protein sequence ID" value="WAL58306.1"/>
    <property type="molecule type" value="Genomic_DNA"/>
</dbReference>
<dbReference type="KEGG" id="tsin:OXH18_14040"/>
<proteinExistence type="predicted"/>
<dbReference type="Proteomes" id="UP001163152">
    <property type="component" value="Chromosome"/>
</dbReference>
<evidence type="ECO:0000313" key="2">
    <source>
        <dbReference type="Proteomes" id="UP001163152"/>
    </source>
</evidence>
<evidence type="ECO:0000313" key="1">
    <source>
        <dbReference type="EMBL" id="WAL58306.1"/>
    </source>
</evidence>
<gene>
    <name evidence="1" type="ORF">OXH18_14040</name>
</gene>
<dbReference type="RefSeq" id="WP_268607712.1">
    <property type="nucleotide sequence ID" value="NZ_CP113797.1"/>
</dbReference>
<sequence length="176" mass="18614">MGLFFDLLSAINNPSQQATVSQLETITNSIDRVTTAQGFDASKTQSLLSALGNAMRPALAQQQDKLGNRQLEDLLARAGTNTNATAFQAIFPPQLQQQIAQGVSQRTGVSPNILQGILPTLIPSVLGLLNMGANKPGSIGGNPLLSSFLAGDRRGNTDLGDVFKFAHRFLNGSPAR</sequence>
<protein>
    <submittedName>
        <fullName evidence="1">DUF937 domain-containing protein</fullName>
    </submittedName>
</protein>
<organism evidence="1 2">
    <name type="scientific">Thermocoleostomius sinensis A174</name>
    <dbReference type="NCBI Taxonomy" id="2016057"/>
    <lineage>
        <taxon>Bacteria</taxon>
        <taxon>Bacillati</taxon>
        <taxon>Cyanobacteriota</taxon>
        <taxon>Cyanophyceae</taxon>
        <taxon>Oculatellales</taxon>
        <taxon>Oculatellaceae</taxon>
        <taxon>Thermocoleostomius</taxon>
    </lineage>
</organism>
<reference evidence="1" key="1">
    <citation type="submission" date="2022-12" db="EMBL/GenBank/DDBJ databases">
        <title>Polyphasic identification of a Novel Hot-Spring Cyanobacterium Ocullathermofonsia sinensis gen nov. sp. nov. and Genomic Insights on its Adaptations to the Thermal Habitat.</title>
        <authorList>
            <person name="Daroch M."/>
            <person name="Tang J."/>
            <person name="Jiang Y."/>
        </authorList>
    </citation>
    <scope>NUCLEOTIDE SEQUENCE</scope>
    <source>
        <strain evidence="1">PKUAC-SCTA174</strain>
    </source>
</reference>
<keyword evidence="2" id="KW-1185">Reference proteome</keyword>
<dbReference type="AlphaFoldDB" id="A0A9E9C2V7"/>
<name>A0A9E9C2V7_9CYAN</name>